<dbReference type="EMBL" id="BGOW01000036">
    <property type="protein sequence ID" value="GCB02261.1"/>
    <property type="molecule type" value="Genomic_DNA"/>
</dbReference>
<sequence>MFKAKLFLALALVLPVLQASAQDITIGAVAMDAPVEMIKRMTPLTEYLAKQTGYRVQFRPAPNLDTAVTDLGKGKVQIAYMTPIAYIMAHEKYHAVPLVTPLTHGRATFNLVVVVQKDSHVKKLEDLKGKRFAFGDPKAFLQPAVLLEAGMKIQDFSAVAYLNHYDNIAKAILLGDFDGGIMKDTVYEKFAPQGLRVVHTSPPLASYVFAVSGELDAATQNKLKAAFMALNKPTPEAQSILKILDQGYDGFQPASDKDYDVERKLIARVKKETK</sequence>
<comment type="caution">
    <text evidence="4">The sequence shown here is derived from an EMBL/GenBank/DDBJ whole genome shotgun (WGS) entry which is preliminary data.</text>
</comment>
<name>A0A401JZP6_9PROT</name>
<keyword evidence="5" id="KW-1185">Reference proteome</keyword>
<keyword evidence="2 3" id="KW-0732">Signal</keyword>
<feature type="signal peptide" evidence="3">
    <location>
        <begin position="1"/>
        <end position="21"/>
    </location>
</feature>
<reference evidence="4 5" key="1">
    <citation type="journal article" date="2019" name="Front. Microbiol.">
        <title>Genomes of Neutrophilic Sulfur-Oxidizing Chemolithoautotrophs Representing 9 Proteobacterial Species From 8 Genera.</title>
        <authorList>
            <person name="Watanabe T."/>
            <person name="Kojima H."/>
            <person name="Umezawa K."/>
            <person name="Hori C."/>
            <person name="Takasuka T.E."/>
            <person name="Kato Y."/>
            <person name="Fukui M."/>
        </authorList>
    </citation>
    <scope>NUCLEOTIDE SEQUENCE [LARGE SCALE GENOMIC DNA]</scope>
    <source>
        <strain evidence="4 5">TTN</strain>
    </source>
</reference>
<evidence type="ECO:0000256" key="1">
    <source>
        <dbReference type="ARBA" id="ARBA00007162"/>
    </source>
</evidence>
<dbReference type="NCBIfam" id="TIGR01098">
    <property type="entry name" value="3A0109s03R"/>
    <property type="match status" value="1"/>
</dbReference>
<accession>A0A401JZP6</accession>
<dbReference type="PANTHER" id="PTHR35841">
    <property type="entry name" value="PHOSPHONATES-BINDING PERIPLASMIC PROTEIN"/>
    <property type="match status" value="1"/>
</dbReference>
<dbReference type="InterPro" id="IPR005770">
    <property type="entry name" value="PhnD"/>
</dbReference>
<evidence type="ECO:0000256" key="3">
    <source>
        <dbReference type="SAM" id="SignalP"/>
    </source>
</evidence>
<dbReference type="RefSeq" id="WP_124706001.1">
    <property type="nucleotide sequence ID" value="NZ_BGOW01000036.1"/>
</dbReference>
<evidence type="ECO:0000313" key="5">
    <source>
        <dbReference type="Proteomes" id="UP000286806"/>
    </source>
</evidence>
<dbReference type="Proteomes" id="UP000286806">
    <property type="component" value="Unassembled WGS sequence"/>
</dbReference>
<dbReference type="SUPFAM" id="SSF53850">
    <property type="entry name" value="Periplasmic binding protein-like II"/>
    <property type="match status" value="1"/>
</dbReference>
<dbReference type="GO" id="GO:0055085">
    <property type="term" value="P:transmembrane transport"/>
    <property type="evidence" value="ECO:0007669"/>
    <property type="project" value="InterPro"/>
</dbReference>
<dbReference type="GO" id="GO:0043190">
    <property type="term" value="C:ATP-binding cassette (ABC) transporter complex"/>
    <property type="evidence" value="ECO:0007669"/>
    <property type="project" value="InterPro"/>
</dbReference>
<evidence type="ECO:0000313" key="4">
    <source>
        <dbReference type="EMBL" id="GCB02261.1"/>
    </source>
</evidence>
<dbReference type="AlphaFoldDB" id="A0A401JZP6"/>
<dbReference type="PANTHER" id="PTHR35841:SF1">
    <property type="entry name" value="PHOSPHONATES-BINDING PERIPLASMIC PROTEIN"/>
    <property type="match status" value="1"/>
</dbReference>
<protein>
    <submittedName>
        <fullName evidence="4">Phosphonate ABC transporter phosphate-binding periplasmic component</fullName>
    </submittedName>
</protein>
<dbReference type="Pfam" id="PF12974">
    <property type="entry name" value="Phosphonate-bd"/>
    <property type="match status" value="1"/>
</dbReference>
<comment type="similarity">
    <text evidence="1">Belongs to the phosphate/phosphite/phosphonate binding protein family.</text>
</comment>
<evidence type="ECO:0000256" key="2">
    <source>
        <dbReference type="ARBA" id="ARBA00022729"/>
    </source>
</evidence>
<proteinExistence type="inferred from homology"/>
<dbReference type="Gene3D" id="3.40.190.10">
    <property type="entry name" value="Periplasmic binding protein-like II"/>
    <property type="match status" value="2"/>
</dbReference>
<feature type="chain" id="PRO_5019463135" evidence="3">
    <location>
        <begin position="22"/>
        <end position="274"/>
    </location>
</feature>
<gene>
    <name evidence="4" type="ORF">SFMTTN_3083</name>
</gene>
<organism evidence="4 5">
    <name type="scientific">Sulfuriferula multivorans</name>
    <dbReference type="NCBI Taxonomy" id="1559896"/>
    <lineage>
        <taxon>Bacteria</taxon>
        <taxon>Pseudomonadati</taxon>
        <taxon>Pseudomonadota</taxon>
        <taxon>Betaproteobacteria</taxon>
        <taxon>Nitrosomonadales</taxon>
        <taxon>Sulfuricellaceae</taxon>
        <taxon>Sulfuriferula</taxon>
    </lineage>
</organism>
<dbReference type="OrthoDB" id="225238at2"/>